<keyword evidence="8" id="KW-1185">Reference proteome</keyword>
<sequence length="722" mass="79719">MKNILRIFLRDVNRLRTNVIAIVVIVGMCVIPALYAWFNIAVNWDPYGSTSGIQVAVVSLDEGTEMEKVHINAGQQIIKNLRANDDIGWQFLTSEKEAMEKVESGEYYAAIIVPADFSRNMVSIFTSHVERPQFDYYINEKKNAIAPKITDKGATAIQTQIDETFISIVTQAAAQLFDTVSGTLEADGGPMDKLVQSFRDAEQDLDGFVHTIDAFSQTTAGIQSLVKTTQATLPDVQALIKDGKTTATDVQALLLSSKQVARETVKALDDIFAAAQTGYNDLADTLDSAAAQAETSSAKAADALLKLSDQVQNIVEINDTCIQLLQNLNQELPQPSSELSALVKQLQAANDANRQLIKEIPPLAQEVRSSGKMTNAAQKKLRSSIDSALAKQTKIRSDYRTKVQPKLNKVISSIYDSLTDFSQLLTGASTGVANIHQVLDGVDDTLSGGKNALDSTKKVIDGAKNKLEKAAVSLENVGSDERVKKLMDILKTDPELMGDFMSSPVKIHTHTLYPIKNYGSAMAPFYSILAIWVGGIVLVAIMKTQVSEDHERLRRIRPYQAYFGRYILFMVLGLVQATIICLGDLFYLQIQCEHPFLFLLAGWTSSIIFVNIIYTLTISFGDIGKALCVILLVIQIGGAGGTFPIEVTPQFFQNLYPFLPFTYGINAMRECIAGVYGMNYWLDLLRLFAFVPFSLLLGLVLRKPLVRLNRFFNKRIEDTELM</sequence>
<dbReference type="InterPro" id="IPR017501">
    <property type="entry name" value="Phage_infect_YhgE_C"/>
</dbReference>
<dbReference type="PANTHER" id="PTHR43077:SF10">
    <property type="entry name" value="TRANSPORT PERMEASE PROTEIN"/>
    <property type="match status" value="1"/>
</dbReference>
<dbReference type="InterPro" id="IPR051328">
    <property type="entry name" value="T7SS_ABC-Transporter"/>
</dbReference>
<dbReference type="Gene3D" id="3.40.1710.10">
    <property type="entry name" value="abc type-2 transporter like domain"/>
    <property type="match status" value="1"/>
</dbReference>
<comment type="caution">
    <text evidence="7">The sequence shown here is derived from an EMBL/GenBank/DDBJ whole genome shotgun (WGS) entry which is preliminary data.</text>
</comment>
<dbReference type="NCBIfam" id="TIGR03061">
    <property type="entry name" value="pip_yhgE_Nterm"/>
    <property type="match status" value="1"/>
</dbReference>
<accession>A0A9J6QQ35</accession>
<dbReference type="InterPro" id="IPR017500">
    <property type="entry name" value="Phage_infect_YhgE_N"/>
</dbReference>
<feature type="transmembrane region" description="Helical" evidence="5">
    <location>
        <begin position="684"/>
        <end position="701"/>
    </location>
</feature>
<evidence type="ECO:0000313" key="8">
    <source>
        <dbReference type="Proteomes" id="UP001065549"/>
    </source>
</evidence>
<name>A0A9J6QQ35_9FIRM</name>
<protein>
    <submittedName>
        <fullName evidence="7">YhgE/Pip domain-containing protein</fullName>
    </submittedName>
</protein>
<feature type="transmembrane region" description="Helical" evidence="5">
    <location>
        <begin position="626"/>
        <end position="645"/>
    </location>
</feature>
<dbReference type="Proteomes" id="UP001065549">
    <property type="component" value="Unassembled WGS sequence"/>
</dbReference>
<feature type="transmembrane region" description="Helical" evidence="5">
    <location>
        <begin position="523"/>
        <end position="542"/>
    </location>
</feature>
<dbReference type="NCBIfam" id="TIGR03062">
    <property type="entry name" value="pip_yhgE_Cterm"/>
    <property type="match status" value="1"/>
</dbReference>
<feature type="domain" description="ABC-2 type transporter transmembrane" evidence="6">
    <location>
        <begin position="23"/>
        <end position="172"/>
    </location>
</feature>
<dbReference type="Pfam" id="PF12698">
    <property type="entry name" value="ABC2_membrane_3"/>
    <property type="match status" value="2"/>
</dbReference>
<gene>
    <name evidence="7" type="ORF">OBO34_06350</name>
</gene>
<keyword evidence="4 5" id="KW-0472">Membrane</keyword>
<reference evidence="7" key="1">
    <citation type="submission" date="2022-09" db="EMBL/GenBank/DDBJ databases">
        <title>Culturomic study of gut microbiota in children with autism spectrum disorder.</title>
        <authorList>
            <person name="Efimov B.A."/>
            <person name="Chaplin A.V."/>
            <person name="Sokolova S.R."/>
            <person name="Pikina A.P."/>
            <person name="Korzhanova M."/>
            <person name="Belova V."/>
            <person name="Korostin D."/>
        </authorList>
    </citation>
    <scope>NUCLEOTIDE SEQUENCE</scope>
    <source>
        <strain evidence="7">ASD5510</strain>
    </source>
</reference>
<evidence type="ECO:0000256" key="4">
    <source>
        <dbReference type="ARBA" id="ARBA00023136"/>
    </source>
</evidence>
<dbReference type="AlphaFoldDB" id="A0A9J6QQ35"/>
<evidence type="ECO:0000256" key="2">
    <source>
        <dbReference type="ARBA" id="ARBA00022692"/>
    </source>
</evidence>
<feature type="domain" description="ABC-2 type transporter transmembrane" evidence="6">
    <location>
        <begin position="503"/>
        <end position="699"/>
    </location>
</feature>
<dbReference type="PANTHER" id="PTHR43077">
    <property type="entry name" value="TRANSPORT PERMEASE YVFS-RELATED"/>
    <property type="match status" value="1"/>
</dbReference>
<dbReference type="RefSeq" id="WP_148395247.1">
    <property type="nucleotide sequence ID" value="NZ_JAOSHN010000002.1"/>
</dbReference>
<comment type="subcellular location">
    <subcellularLocation>
        <location evidence="1">Membrane</location>
        <topology evidence="1">Multi-pass membrane protein</topology>
    </subcellularLocation>
</comment>
<evidence type="ECO:0000259" key="6">
    <source>
        <dbReference type="Pfam" id="PF12698"/>
    </source>
</evidence>
<keyword evidence="2 5" id="KW-0812">Transmembrane</keyword>
<organism evidence="7 8">
    <name type="scientific">Hominibacterium faecale</name>
    <dbReference type="NCBI Taxonomy" id="2839743"/>
    <lineage>
        <taxon>Bacteria</taxon>
        <taxon>Bacillati</taxon>
        <taxon>Bacillota</taxon>
        <taxon>Clostridia</taxon>
        <taxon>Peptostreptococcales</taxon>
        <taxon>Anaerovoracaceae</taxon>
        <taxon>Hominibacterium</taxon>
    </lineage>
</organism>
<evidence type="ECO:0000256" key="3">
    <source>
        <dbReference type="ARBA" id="ARBA00022989"/>
    </source>
</evidence>
<feature type="transmembrane region" description="Helical" evidence="5">
    <location>
        <begin position="563"/>
        <end position="590"/>
    </location>
</feature>
<feature type="transmembrane region" description="Helical" evidence="5">
    <location>
        <begin position="596"/>
        <end position="614"/>
    </location>
</feature>
<evidence type="ECO:0000256" key="1">
    <source>
        <dbReference type="ARBA" id="ARBA00004141"/>
    </source>
</evidence>
<dbReference type="GO" id="GO:0016020">
    <property type="term" value="C:membrane"/>
    <property type="evidence" value="ECO:0007669"/>
    <property type="project" value="UniProtKB-SubCell"/>
</dbReference>
<keyword evidence="3 5" id="KW-1133">Transmembrane helix</keyword>
<dbReference type="EMBL" id="JAOSHN010000002">
    <property type="protein sequence ID" value="MCU7377973.1"/>
    <property type="molecule type" value="Genomic_DNA"/>
</dbReference>
<dbReference type="GO" id="GO:0140359">
    <property type="term" value="F:ABC-type transporter activity"/>
    <property type="evidence" value="ECO:0007669"/>
    <property type="project" value="InterPro"/>
</dbReference>
<proteinExistence type="predicted"/>
<feature type="transmembrane region" description="Helical" evidence="5">
    <location>
        <begin position="20"/>
        <end position="38"/>
    </location>
</feature>
<dbReference type="SUPFAM" id="SSF58100">
    <property type="entry name" value="Bacterial hemolysins"/>
    <property type="match status" value="1"/>
</dbReference>
<dbReference type="InterPro" id="IPR013525">
    <property type="entry name" value="ABC2_TM"/>
</dbReference>
<evidence type="ECO:0000256" key="5">
    <source>
        <dbReference type="SAM" id="Phobius"/>
    </source>
</evidence>
<evidence type="ECO:0000313" key="7">
    <source>
        <dbReference type="EMBL" id="MCU7377973.1"/>
    </source>
</evidence>